<name>A0A401STH6_CHIPU</name>
<dbReference type="AlphaFoldDB" id="A0A401STH6"/>
<accession>A0A401STH6</accession>
<organism evidence="1 2">
    <name type="scientific">Chiloscyllium punctatum</name>
    <name type="common">Brownbanded bambooshark</name>
    <name type="synonym">Hemiscyllium punctatum</name>
    <dbReference type="NCBI Taxonomy" id="137246"/>
    <lineage>
        <taxon>Eukaryota</taxon>
        <taxon>Metazoa</taxon>
        <taxon>Chordata</taxon>
        <taxon>Craniata</taxon>
        <taxon>Vertebrata</taxon>
        <taxon>Chondrichthyes</taxon>
        <taxon>Elasmobranchii</taxon>
        <taxon>Galeomorphii</taxon>
        <taxon>Galeoidea</taxon>
        <taxon>Orectolobiformes</taxon>
        <taxon>Hemiscylliidae</taxon>
        <taxon>Chiloscyllium</taxon>
    </lineage>
</organism>
<protein>
    <submittedName>
        <fullName evidence="1">Uncharacterized protein</fullName>
    </submittedName>
</protein>
<sequence>MNFAAADSHQREKLRTYYRFPVNAAPQSSGGVATLMPLLLLPQKLERIGAAEGALREKKDTSEIQTEEE</sequence>
<dbReference type="Proteomes" id="UP000287033">
    <property type="component" value="Unassembled WGS sequence"/>
</dbReference>
<keyword evidence="2" id="KW-1185">Reference proteome</keyword>
<evidence type="ECO:0000313" key="2">
    <source>
        <dbReference type="Proteomes" id="UP000287033"/>
    </source>
</evidence>
<evidence type="ECO:0000313" key="1">
    <source>
        <dbReference type="EMBL" id="GCC33704.1"/>
    </source>
</evidence>
<dbReference type="EMBL" id="BEZZ01000538">
    <property type="protein sequence ID" value="GCC33704.1"/>
    <property type="molecule type" value="Genomic_DNA"/>
</dbReference>
<proteinExistence type="predicted"/>
<gene>
    <name evidence="1" type="ORF">chiPu_0012174</name>
</gene>
<comment type="caution">
    <text evidence="1">The sequence shown here is derived from an EMBL/GenBank/DDBJ whole genome shotgun (WGS) entry which is preliminary data.</text>
</comment>
<reference evidence="1 2" key="1">
    <citation type="journal article" date="2018" name="Nat. Ecol. Evol.">
        <title>Shark genomes provide insights into elasmobranch evolution and the origin of vertebrates.</title>
        <authorList>
            <person name="Hara Y"/>
            <person name="Yamaguchi K"/>
            <person name="Onimaru K"/>
            <person name="Kadota M"/>
            <person name="Koyanagi M"/>
            <person name="Keeley SD"/>
            <person name="Tatsumi K"/>
            <person name="Tanaka K"/>
            <person name="Motone F"/>
            <person name="Kageyama Y"/>
            <person name="Nozu R"/>
            <person name="Adachi N"/>
            <person name="Nishimura O"/>
            <person name="Nakagawa R"/>
            <person name="Tanegashima C"/>
            <person name="Kiyatake I"/>
            <person name="Matsumoto R"/>
            <person name="Murakumo K"/>
            <person name="Nishida K"/>
            <person name="Terakita A"/>
            <person name="Kuratani S"/>
            <person name="Sato K"/>
            <person name="Hyodo S Kuraku.S."/>
        </authorList>
    </citation>
    <scope>NUCLEOTIDE SEQUENCE [LARGE SCALE GENOMIC DNA]</scope>
</reference>